<name>A0A0A2KAY8_PENIT</name>
<proteinExistence type="predicted"/>
<dbReference type="OrthoDB" id="10262413at2759"/>
<dbReference type="EMBL" id="JQGA01001610">
    <property type="protein sequence ID" value="KGO64046.1"/>
    <property type="molecule type" value="Genomic_DNA"/>
</dbReference>
<dbReference type="Pfam" id="PF01370">
    <property type="entry name" value="Epimerase"/>
    <property type="match status" value="1"/>
</dbReference>
<dbReference type="OMA" id="QNCIDEK"/>
<protein>
    <recommendedName>
        <fullName evidence="1">NAD-dependent epimerase/dehydratase domain-containing protein</fullName>
    </recommendedName>
</protein>
<dbReference type="InterPro" id="IPR001509">
    <property type="entry name" value="Epimerase_deHydtase"/>
</dbReference>
<dbReference type="InterPro" id="IPR051783">
    <property type="entry name" value="NAD(P)-dependent_oxidoreduct"/>
</dbReference>
<comment type="caution">
    <text evidence="2">The sequence shown here is derived from an EMBL/GenBank/DDBJ whole genome shotgun (WGS) entry which is preliminary data.</text>
</comment>
<dbReference type="PhylomeDB" id="A0A0A2KAY8"/>
<dbReference type="InterPro" id="IPR036291">
    <property type="entry name" value="NAD(P)-bd_dom_sf"/>
</dbReference>
<evidence type="ECO:0000313" key="3">
    <source>
        <dbReference type="Proteomes" id="UP000030104"/>
    </source>
</evidence>
<dbReference type="GO" id="GO:0004029">
    <property type="term" value="F:aldehyde dehydrogenase (NAD+) activity"/>
    <property type="evidence" value="ECO:0007669"/>
    <property type="project" value="TreeGrafter"/>
</dbReference>
<dbReference type="Gene3D" id="3.40.50.720">
    <property type="entry name" value="NAD(P)-binding Rossmann-like Domain"/>
    <property type="match status" value="1"/>
</dbReference>
<dbReference type="PANTHER" id="PTHR48079">
    <property type="entry name" value="PROTEIN YEEZ"/>
    <property type="match status" value="1"/>
</dbReference>
<dbReference type="AlphaFoldDB" id="A0A0A2KAY8"/>
<dbReference type="HOGENOM" id="CLU_1525682_0_0_1"/>
<dbReference type="GO" id="GO:0005737">
    <property type="term" value="C:cytoplasm"/>
    <property type="evidence" value="ECO:0007669"/>
    <property type="project" value="TreeGrafter"/>
</dbReference>
<dbReference type="PANTHER" id="PTHR48079:SF6">
    <property type="entry name" value="NAD(P)-BINDING DOMAIN-CONTAINING PROTEIN-RELATED"/>
    <property type="match status" value="1"/>
</dbReference>
<evidence type="ECO:0000259" key="1">
    <source>
        <dbReference type="Pfam" id="PF01370"/>
    </source>
</evidence>
<reference evidence="2 3" key="1">
    <citation type="journal article" date="2015" name="Mol. Plant Microbe Interact.">
        <title>Genome, transcriptome, and functional analyses of Penicillium expansum provide new insights into secondary metabolism and pathogenicity.</title>
        <authorList>
            <person name="Ballester A.R."/>
            <person name="Marcet-Houben M."/>
            <person name="Levin E."/>
            <person name="Sela N."/>
            <person name="Selma-Lazaro C."/>
            <person name="Carmona L."/>
            <person name="Wisniewski M."/>
            <person name="Droby S."/>
            <person name="Gonzalez-Candelas L."/>
            <person name="Gabaldon T."/>
        </authorList>
    </citation>
    <scope>NUCLEOTIDE SEQUENCE [LARGE SCALE GENOMIC DNA]</scope>
    <source>
        <strain evidence="2 3">PHI-1</strain>
    </source>
</reference>
<dbReference type="STRING" id="40296.A0A0A2KAY8"/>
<sequence length="176" mass="18527">MHVFVTGATGFIGRAVDDELLTAGHTVTGLARSDEAASALAAKGVKVLRGFFRDPEVVIKYVQNCLDEKETIEAIGSVLDGTNKPLVTTSGTLGLTHGKVGTEDEVVDYERPMNNRAQNEKVISGKQKGVAGSKYHAVGEEGVAMKDIAEANGHNLGLPAVSMTLDEAGRLDSFVS</sequence>
<keyword evidence="3" id="KW-1185">Reference proteome</keyword>
<feature type="domain" description="NAD-dependent epimerase/dehydratase" evidence="1">
    <location>
        <begin position="3"/>
        <end position="64"/>
    </location>
</feature>
<gene>
    <name evidence="2" type="ORF">PITC_012830</name>
</gene>
<organism evidence="2 3">
    <name type="scientific">Penicillium italicum</name>
    <name type="common">Blue mold</name>
    <dbReference type="NCBI Taxonomy" id="40296"/>
    <lineage>
        <taxon>Eukaryota</taxon>
        <taxon>Fungi</taxon>
        <taxon>Dikarya</taxon>
        <taxon>Ascomycota</taxon>
        <taxon>Pezizomycotina</taxon>
        <taxon>Eurotiomycetes</taxon>
        <taxon>Eurotiomycetidae</taxon>
        <taxon>Eurotiales</taxon>
        <taxon>Aspergillaceae</taxon>
        <taxon>Penicillium</taxon>
    </lineage>
</organism>
<accession>A0A0A2KAY8</accession>
<dbReference type="Proteomes" id="UP000030104">
    <property type="component" value="Unassembled WGS sequence"/>
</dbReference>
<dbReference type="SUPFAM" id="SSF51735">
    <property type="entry name" value="NAD(P)-binding Rossmann-fold domains"/>
    <property type="match status" value="1"/>
</dbReference>
<evidence type="ECO:0000313" key="2">
    <source>
        <dbReference type="EMBL" id="KGO64046.1"/>
    </source>
</evidence>